<dbReference type="GO" id="GO:0005576">
    <property type="term" value="C:extracellular region"/>
    <property type="evidence" value="ECO:0007669"/>
    <property type="project" value="UniProtKB-SubCell"/>
</dbReference>
<evidence type="ECO:0000256" key="4">
    <source>
        <dbReference type="ARBA" id="ARBA00022729"/>
    </source>
</evidence>
<evidence type="ECO:0000256" key="2">
    <source>
        <dbReference type="ARBA" id="ARBA00010400"/>
    </source>
</evidence>
<keyword evidence="8" id="KW-1185">Reference proteome</keyword>
<evidence type="ECO:0000256" key="6">
    <source>
        <dbReference type="SAM" id="MobiDB-lite"/>
    </source>
</evidence>
<comment type="function">
    <text evidence="5">Effector that suppresses plant defense responses during pathogen infection.</text>
</comment>
<dbReference type="PROSITE" id="PS51257">
    <property type="entry name" value="PROKAR_LIPOPROTEIN"/>
    <property type="match status" value="1"/>
</dbReference>
<keyword evidence="3 5" id="KW-0964">Secreted</keyword>
<comment type="domain">
    <text evidence="5">The RxLR-dEER motif acts to carry the protein into the host cell cytoplasm through binding to cell surface phosphatidylinositol-3-phosphate.</text>
</comment>
<protein>
    <recommendedName>
        <fullName evidence="5">RxLR effector protein</fullName>
    </recommendedName>
</protein>
<dbReference type="Pfam" id="PF16810">
    <property type="entry name" value="RXLR"/>
    <property type="match status" value="1"/>
</dbReference>
<sequence>MRVSYFLLVATATLLTSCNAVATTSNNRNKLSMTTSIGAAIAARNLKSSNDKRFLRSYREENEDDNDNEKEEKEGEEEERAVMTPAQVAKWTARAEYWVKAGHSPDYIRDKLTGLNGQMNAKNAEKYRLFGAAWGKAYSGDLGRRVRRIEILFPFQFHISTTTFYAGDNSFLR</sequence>
<dbReference type="AlphaFoldDB" id="A0AAD9GLQ1"/>
<accession>A0AAD9GLQ1</accession>
<evidence type="ECO:0000313" key="8">
    <source>
        <dbReference type="Proteomes" id="UP001259832"/>
    </source>
</evidence>
<feature type="compositionally biased region" description="Acidic residues" evidence="6">
    <location>
        <begin position="61"/>
        <end position="79"/>
    </location>
</feature>
<feature type="signal peptide" evidence="5">
    <location>
        <begin position="1"/>
        <end position="20"/>
    </location>
</feature>
<feature type="chain" id="PRO_5041772195" description="RxLR effector protein" evidence="5">
    <location>
        <begin position="21"/>
        <end position="173"/>
    </location>
</feature>
<feature type="region of interest" description="Disordered" evidence="6">
    <location>
        <begin position="53"/>
        <end position="82"/>
    </location>
</feature>
<comment type="subcellular location">
    <subcellularLocation>
        <location evidence="1 5">Secreted</location>
    </subcellularLocation>
</comment>
<evidence type="ECO:0000256" key="3">
    <source>
        <dbReference type="ARBA" id="ARBA00022525"/>
    </source>
</evidence>
<evidence type="ECO:0000313" key="7">
    <source>
        <dbReference type="EMBL" id="KAK1940543.1"/>
    </source>
</evidence>
<evidence type="ECO:0000256" key="1">
    <source>
        <dbReference type="ARBA" id="ARBA00004613"/>
    </source>
</evidence>
<evidence type="ECO:0000256" key="5">
    <source>
        <dbReference type="RuleBase" id="RU367124"/>
    </source>
</evidence>
<dbReference type="EMBL" id="JASMQC010000014">
    <property type="protein sequence ID" value="KAK1940543.1"/>
    <property type="molecule type" value="Genomic_DNA"/>
</dbReference>
<gene>
    <name evidence="7" type="ORF">P3T76_007994</name>
</gene>
<dbReference type="Proteomes" id="UP001259832">
    <property type="component" value="Unassembled WGS sequence"/>
</dbReference>
<organism evidence="7 8">
    <name type="scientific">Phytophthora citrophthora</name>
    <dbReference type="NCBI Taxonomy" id="4793"/>
    <lineage>
        <taxon>Eukaryota</taxon>
        <taxon>Sar</taxon>
        <taxon>Stramenopiles</taxon>
        <taxon>Oomycota</taxon>
        <taxon>Peronosporomycetes</taxon>
        <taxon>Peronosporales</taxon>
        <taxon>Peronosporaceae</taxon>
        <taxon>Phytophthora</taxon>
    </lineage>
</organism>
<comment type="caution">
    <text evidence="7">The sequence shown here is derived from an EMBL/GenBank/DDBJ whole genome shotgun (WGS) entry which is preliminary data.</text>
</comment>
<reference evidence="7" key="1">
    <citation type="submission" date="2023-08" db="EMBL/GenBank/DDBJ databases">
        <title>Reference Genome Resource for the Citrus Pathogen Phytophthora citrophthora.</title>
        <authorList>
            <person name="Moller H."/>
            <person name="Coetzee B."/>
            <person name="Rose L.J."/>
            <person name="Van Niekerk J.M."/>
        </authorList>
    </citation>
    <scope>NUCLEOTIDE SEQUENCE</scope>
    <source>
        <strain evidence="7">STE-U-9442</strain>
    </source>
</reference>
<name>A0AAD9GLQ1_9STRA</name>
<keyword evidence="4 5" id="KW-0732">Signal</keyword>
<proteinExistence type="inferred from homology"/>
<comment type="similarity">
    <text evidence="2 5">Belongs to the RxLR effector family.</text>
</comment>
<dbReference type="InterPro" id="IPR031825">
    <property type="entry name" value="RXLR"/>
</dbReference>